<organism evidence="3 4">
    <name type="scientific">Rhizorhabdus dicambivorans</name>
    <dbReference type="NCBI Taxonomy" id="1850238"/>
    <lineage>
        <taxon>Bacteria</taxon>
        <taxon>Pseudomonadati</taxon>
        <taxon>Pseudomonadota</taxon>
        <taxon>Alphaproteobacteria</taxon>
        <taxon>Sphingomonadales</taxon>
        <taxon>Sphingomonadaceae</taxon>
        <taxon>Rhizorhabdus</taxon>
    </lineage>
</organism>
<dbReference type="Proteomes" id="UP000218934">
    <property type="component" value="Unassembled WGS sequence"/>
</dbReference>
<feature type="modified residue" description="4-aspartylphosphate" evidence="1">
    <location>
        <position position="71"/>
    </location>
</feature>
<dbReference type="KEGG" id="rdi:CMV14_20495"/>
<keyword evidence="1" id="KW-0597">Phosphoprotein</keyword>
<dbReference type="PANTHER" id="PTHR42872">
    <property type="entry name" value="PROTEIN-GLUTAMATE METHYLESTERASE/PROTEIN-GLUTAMINE GLUTAMINASE"/>
    <property type="match status" value="1"/>
</dbReference>
<evidence type="ECO:0000256" key="1">
    <source>
        <dbReference type="PROSITE-ProRule" id="PRU00169"/>
    </source>
</evidence>
<reference evidence="3 4" key="1">
    <citation type="submission" date="2017-09" db="EMBL/GenBank/DDBJ databases">
        <title>The Catabolism of 3,6-Dichlorosalicylic acid is Initiated by the Cytochrome P450 Monooxygenase DsmABC in Rhizorhabdus dicambivorans Ndbn-20.</title>
        <authorList>
            <person name="Na L."/>
        </authorList>
    </citation>
    <scope>NUCLEOTIDE SEQUENCE [LARGE SCALE GENOMIC DNA]</scope>
    <source>
        <strain evidence="3 4">Ndbn-20m</strain>
    </source>
</reference>
<dbReference type="AlphaFoldDB" id="A0A2A4FN90"/>
<evidence type="ECO:0000313" key="3">
    <source>
        <dbReference type="EMBL" id="PCE39627.1"/>
    </source>
</evidence>
<gene>
    <name evidence="3" type="ORF">COO09_24475</name>
</gene>
<dbReference type="SMART" id="SM00448">
    <property type="entry name" value="REC"/>
    <property type="match status" value="1"/>
</dbReference>
<feature type="domain" description="Response regulatory" evidence="2">
    <location>
        <begin position="20"/>
        <end position="136"/>
    </location>
</feature>
<dbReference type="SUPFAM" id="SSF52172">
    <property type="entry name" value="CheY-like"/>
    <property type="match status" value="1"/>
</dbReference>
<dbReference type="GO" id="GO:0000160">
    <property type="term" value="P:phosphorelay signal transduction system"/>
    <property type="evidence" value="ECO:0007669"/>
    <property type="project" value="InterPro"/>
</dbReference>
<dbReference type="InterPro" id="IPR001789">
    <property type="entry name" value="Sig_transdc_resp-reg_receiver"/>
</dbReference>
<evidence type="ECO:0000259" key="2">
    <source>
        <dbReference type="PROSITE" id="PS50110"/>
    </source>
</evidence>
<dbReference type="PANTHER" id="PTHR42872:SF3">
    <property type="entry name" value="PROTEIN-GLUTAMATE METHYLESTERASE_PROTEIN-GLUTAMINE GLUTAMINASE 1"/>
    <property type="match status" value="1"/>
</dbReference>
<accession>A0A2A4FN90</accession>
<protein>
    <recommendedName>
        <fullName evidence="2">Response regulatory domain-containing protein</fullName>
    </recommendedName>
</protein>
<dbReference type="InterPro" id="IPR011006">
    <property type="entry name" value="CheY-like_superfamily"/>
</dbReference>
<sequence length="185" mass="20077">MIFSTQPARRRRVWQMEQFRILIIDDSLVIRGMMTNILSADREILVIGAASSAEQALLMLKDNPADAVTLDMEMPGVTGLQLLPILHRLDIPAVLISGHASEGSDLCGSALVMGAYGCFNKADAVREPATLIALVKAAARHKATIGKANAAAMHRVQDNADRAADRMGLRREWHAAHNEPPHGAR</sequence>
<name>A0A2A4FN90_9SPHN</name>
<keyword evidence="4" id="KW-1185">Reference proteome</keyword>
<comment type="caution">
    <text evidence="3">The sequence shown here is derived from an EMBL/GenBank/DDBJ whole genome shotgun (WGS) entry which is preliminary data.</text>
</comment>
<proteinExistence type="predicted"/>
<dbReference type="EMBL" id="NWUF01000057">
    <property type="protein sequence ID" value="PCE39627.1"/>
    <property type="molecule type" value="Genomic_DNA"/>
</dbReference>
<dbReference type="Pfam" id="PF00072">
    <property type="entry name" value="Response_reg"/>
    <property type="match status" value="1"/>
</dbReference>
<dbReference type="Gene3D" id="3.40.50.2300">
    <property type="match status" value="1"/>
</dbReference>
<dbReference type="OrthoDB" id="9793421at2"/>
<evidence type="ECO:0000313" key="4">
    <source>
        <dbReference type="Proteomes" id="UP000218934"/>
    </source>
</evidence>
<dbReference type="PROSITE" id="PS50110">
    <property type="entry name" value="RESPONSE_REGULATORY"/>
    <property type="match status" value="1"/>
</dbReference>